<proteinExistence type="predicted"/>
<dbReference type="InterPro" id="IPR057452">
    <property type="entry name" value="BRWD/PHIP_N"/>
</dbReference>
<feature type="domain" description="BRWD/PHIP N-terminal" evidence="1">
    <location>
        <begin position="14"/>
        <end position="54"/>
    </location>
</feature>
<name>A0A8W7PU53_ANOCL</name>
<protein>
    <recommendedName>
        <fullName evidence="1">BRWD/PHIP N-terminal domain-containing protein</fullName>
    </recommendedName>
</protein>
<evidence type="ECO:0000259" key="1">
    <source>
        <dbReference type="Pfam" id="PF25437"/>
    </source>
</evidence>
<evidence type="ECO:0000313" key="2">
    <source>
        <dbReference type="EnsemblMetazoa" id="ACOM037884-PA.1"/>
    </source>
</evidence>
<reference evidence="2" key="1">
    <citation type="submission" date="2022-08" db="UniProtKB">
        <authorList>
            <consortium name="EnsemblMetazoa"/>
        </authorList>
    </citation>
    <scope>IDENTIFICATION</scope>
</reference>
<dbReference type="AlphaFoldDB" id="A0A8W7PU53"/>
<accession>A0A8W7PU53</accession>
<dbReference type="VEuPathDB" id="VectorBase:ACON2_037388"/>
<dbReference type="EnsemblMetazoa" id="ACOM037884-RA">
    <property type="protein sequence ID" value="ACOM037884-PA.1"/>
    <property type="gene ID" value="ACOM037884"/>
</dbReference>
<sequence length="172" mass="19415">LYECDNRTSAKMEDQSLVKQNILVPELYFLISKFLANGPLRETAKVLVQELEHLDVSLDAVLLSFHDLSTTALHPASFPIPFPSSPLSTLYKLCCTLQQQQQQQQQYLDTELRLASTSGIYKQERKRSHAAVIADHFCSCVNECVCVCVCMSSIEKVFNEKTHARTVTFDSP</sequence>
<organism evidence="2">
    <name type="scientific">Anopheles coluzzii</name>
    <name type="common">African malaria mosquito</name>
    <dbReference type="NCBI Taxonomy" id="1518534"/>
    <lineage>
        <taxon>Eukaryota</taxon>
        <taxon>Metazoa</taxon>
        <taxon>Ecdysozoa</taxon>
        <taxon>Arthropoda</taxon>
        <taxon>Hexapoda</taxon>
        <taxon>Insecta</taxon>
        <taxon>Pterygota</taxon>
        <taxon>Neoptera</taxon>
        <taxon>Endopterygota</taxon>
        <taxon>Diptera</taxon>
        <taxon>Nematocera</taxon>
        <taxon>Culicoidea</taxon>
        <taxon>Culicidae</taxon>
        <taxon>Anophelinae</taxon>
        <taxon>Anopheles</taxon>
    </lineage>
</organism>
<dbReference type="Proteomes" id="UP000075882">
    <property type="component" value="Unassembled WGS sequence"/>
</dbReference>
<dbReference type="Pfam" id="PF25437">
    <property type="entry name" value="BRWD1_N"/>
    <property type="match status" value="1"/>
</dbReference>